<dbReference type="GO" id="GO:0042732">
    <property type="term" value="P:D-xylose metabolic process"/>
    <property type="evidence" value="ECO:0007669"/>
    <property type="project" value="UniProtKB-KW"/>
</dbReference>
<dbReference type="SUPFAM" id="SSF53067">
    <property type="entry name" value="Actin-like ATPase domain"/>
    <property type="match status" value="1"/>
</dbReference>
<proteinExistence type="inferred from homology"/>
<dbReference type="InterPro" id="IPR036390">
    <property type="entry name" value="WH_DNA-bd_sf"/>
</dbReference>
<evidence type="ECO:0000256" key="3">
    <source>
        <dbReference type="ARBA" id="ARBA00022629"/>
    </source>
</evidence>
<dbReference type="SUPFAM" id="SSF46785">
    <property type="entry name" value="Winged helix' DNA-binding domain"/>
    <property type="match status" value="1"/>
</dbReference>
<organism evidence="4 5">
    <name type="scientific">Neobacillus niacini</name>
    <dbReference type="NCBI Taxonomy" id="86668"/>
    <lineage>
        <taxon>Bacteria</taxon>
        <taxon>Bacillati</taxon>
        <taxon>Bacillota</taxon>
        <taxon>Bacilli</taxon>
        <taxon>Bacillales</taxon>
        <taxon>Bacillaceae</taxon>
        <taxon>Neobacillus</taxon>
    </lineage>
</organism>
<dbReference type="Gene3D" id="3.30.420.40">
    <property type="match status" value="2"/>
</dbReference>
<dbReference type="Gene3D" id="1.10.10.10">
    <property type="entry name" value="Winged helix-like DNA-binding domain superfamily/Winged helix DNA-binding domain"/>
    <property type="match status" value="1"/>
</dbReference>
<dbReference type="PANTHER" id="PTHR18964">
    <property type="entry name" value="ROK (REPRESSOR, ORF, KINASE) FAMILY"/>
    <property type="match status" value="1"/>
</dbReference>
<evidence type="ECO:0000256" key="2">
    <source>
        <dbReference type="ARBA" id="ARBA00006479"/>
    </source>
</evidence>
<dbReference type="Proteomes" id="UP000548423">
    <property type="component" value="Unassembled WGS sequence"/>
</dbReference>
<keyword evidence="4" id="KW-0418">Kinase</keyword>
<comment type="function">
    <text evidence="1">Transcriptional repressor of xylose-utilizing enzymes.</text>
</comment>
<dbReference type="AlphaFoldDB" id="A0A852TLM5"/>
<evidence type="ECO:0000313" key="4">
    <source>
        <dbReference type="EMBL" id="NYE08606.1"/>
    </source>
</evidence>
<name>A0A852TLM5_9BACI</name>
<evidence type="ECO:0000313" key="5">
    <source>
        <dbReference type="Proteomes" id="UP000548423"/>
    </source>
</evidence>
<dbReference type="Pfam" id="PF00480">
    <property type="entry name" value="ROK"/>
    <property type="match status" value="1"/>
</dbReference>
<dbReference type="EMBL" id="JACCBX010000015">
    <property type="protein sequence ID" value="NYE08606.1"/>
    <property type="molecule type" value="Genomic_DNA"/>
</dbReference>
<evidence type="ECO:0000256" key="1">
    <source>
        <dbReference type="ARBA" id="ARBA00002486"/>
    </source>
</evidence>
<keyword evidence="4" id="KW-0808">Transferase</keyword>
<keyword evidence="3" id="KW-0859">Xylose metabolism</keyword>
<dbReference type="InterPro" id="IPR043129">
    <property type="entry name" value="ATPase_NBD"/>
</dbReference>
<dbReference type="InterPro" id="IPR000600">
    <property type="entry name" value="ROK"/>
</dbReference>
<dbReference type="PROSITE" id="PS01125">
    <property type="entry name" value="ROK"/>
    <property type="match status" value="1"/>
</dbReference>
<dbReference type="CDD" id="cd24077">
    <property type="entry name" value="ASKHA_ATPase_ROK_SaXylR-like"/>
    <property type="match status" value="1"/>
</dbReference>
<reference evidence="5" key="2">
    <citation type="submission" date="2020-08" db="EMBL/GenBank/DDBJ databases">
        <title>The Agave Microbiome: Exploring the role of microbial communities in plant adaptations to desert environments.</title>
        <authorList>
            <person name="Partida-Martinez L.P."/>
        </authorList>
    </citation>
    <scope>NUCLEOTIDE SEQUENCE [LARGE SCALE GENOMIC DNA]</scope>
    <source>
        <strain evidence="5">AT2.8</strain>
    </source>
</reference>
<dbReference type="InterPro" id="IPR036388">
    <property type="entry name" value="WH-like_DNA-bd_sf"/>
</dbReference>
<accession>A0A852TLM5</accession>
<dbReference type="PANTHER" id="PTHR18964:SF149">
    <property type="entry name" value="BIFUNCTIONAL UDP-N-ACETYLGLUCOSAMINE 2-EPIMERASE_N-ACETYLMANNOSAMINE KINASE"/>
    <property type="match status" value="1"/>
</dbReference>
<keyword evidence="3" id="KW-0119">Carbohydrate metabolism</keyword>
<comment type="caution">
    <text evidence="4">The sequence shown here is derived from an EMBL/GenBank/DDBJ whole genome shotgun (WGS) entry which is preliminary data.</text>
</comment>
<dbReference type="InterPro" id="IPR049874">
    <property type="entry name" value="ROK_cs"/>
</dbReference>
<protein>
    <submittedName>
        <fullName evidence="4">NBD/HSP70 family sugar kinase</fullName>
    </submittedName>
</protein>
<reference evidence="5" key="1">
    <citation type="submission" date="2020-07" db="EMBL/GenBank/DDBJ databases">
        <authorList>
            <person name="Partida-Martinez L."/>
            <person name="Huntemann M."/>
            <person name="Clum A."/>
            <person name="Wang J."/>
            <person name="Palaniappan K."/>
            <person name="Ritter S."/>
            <person name="Chen I.-M."/>
            <person name="Stamatis D."/>
            <person name="Reddy T."/>
            <person name="O'Malley R."/>
            <person name="Daum C."/>
            <person name="Shapiro N."/>
            <person name="Ivanova N."/>
            <person name="Kyrpides N."/>
            <person name="Woyke T."/>
        </authorList>
    </citation>
    <scope>NUCLEOTIDE SEQUENCE [LARGE SCALE GENOMIC DNA]</scope>
    <source>
        <strain evidence="5">AT2.8</strain>
    </source>
</reference>
<comment type="similarity">
    <text evidence="2">Belongs to the ROK (NagC/XylR) family.</text>
</comment>
<dbReference type="GO" id="GO:0016301">
    <property type="term" value="F:kinase activity"/>
    <property type="evidence" value="ECO:0007669"/>
    <property type="project" value="UniProtKB-KW"/>
</dbReference>
<gene>
    <name evidence="4" type="ORF">F4694_005455</name>
</gene>
<sequence>MLTGDASYIKKINRSIIISKIIEHGMISRADLAKITGLNKATISVQAAELLAEELILETHQEHKNLGRRPIMLSINQQAGYSLGIDLDKRVITFTLSDLSGTTVDTQSIEIEASDYTLIVKLLAEQITHYKKRSSHAPYGLIGAVIGIHGIVNNDESIYFVPHHRWHNKNLKADLQNETGINIYIENNANLCSFAEIVYKHAQSENLLSVSLYSGIGLGIMVNSKLLKGCDGYAGEIGHMIIVPDGLPCRCGNLGCWEQYASESSFIKQLSKRHNKENVTYDEINHWFVKKDPVTSELMKDYIKFLSYGLNNIINLYNPEILVINSELLRLYPNALDEIKAHLTSTVGQYRKLQISEFGKNACSMGACALAIKNFLEVNELSLSIDESIRMEKECYPQ</sequence>